<evidence type="ECO:0000256" key="8">
    <source>
        <dbReference type="ARBA" id="ARBA00022723"/>
    </source>
</evidence>
<dbReference type="Gene3D" id="2.170.270.10">
    <property type="entry name" value="SET domain"/>
    <property type="match status" value="1"/>
</dbReference>
<evidence type="ECO:0008006" key="24">
    <source>
        <dbReference type="Google" id="ProtNLM"/>
    </source>
</evidence>
<keyword evidence="5" id="KW-0489">Methyltransferase</keyword>
<feature type="compositionally biased region" description="Basic and acidic residues" evidence="15">
    <location>
        <begin position="1390"/>
        <end position="1408"/>
    </location>
</feature>
<dbReference type="FunFam" id="2.170.270.10:FF:000002">
    <property type="entry name" value="Histone-lysine N-methyltransferase"/>
    <property type="match status" value="1"/>
</dbReference>
<dbReference type="PANTHER" id="PTHR22884">
    <property type="entry name" value="SET DOMAIN PROTEINS"/>
    <property type="match status" value="1"/>
</dbReference>
<dbReference type="InterPro" id="IPR036910">
    <property type="entry name" value="HMG_box_dom_sf"/>
</dbReference>
<evidence type="ECO:0000256" key="13">
    <source>
        <dbReference type="PROSITE-ProRule" id="PRU00146"/>
    </source>
</evidence>
<dbReference type="SMART" id="SM00508">
    <property type="entry name" value="PostSET"/>
    <property type="match status" value="1"/>
</dbReference>
<evidence type="ECO:0000259" key="17">
    <source>
        <dbReference type="PROSITE" id="PS50118"/>
    </source>
</evidence>
<dbReference type="InterPro" id="IPR019787">
    <property type="entry name" value="Znf_PHD-finger"/>
</dbReference>
<feature type="domain" description="PWWP" evidence="19">
    <location>
        <begin position="904"/>
        <end position="966"/>
    </location>
</feature>
<dbReference type="Pfam" id="PF00628">
    <property type="entry name" value="PHD"/>
    <property type="match status" value="1"/>
</dbReference>
<feature type="compositionally biased region" description="Basic and acidic residues" evidence="15">
    <location>
        <begin position="68"/>
        <end position="83"/>
    </location>
</feature>
<keyword evidence="14" id="KW-0238">DNA-binding</keyword>
<dbReference type="Pfam" id="PF00505">
    <property type="entry name" value="HMG_box"/>
    <property type="match status" value="1"/>
</dbReference>
<keyword evidence="7" id="KW-0949">S-adenosyl-L-methionine</keyword>
<dbReference type="EMBL" id="VSWD01000008">
    <property type="protein sequence ID" value="KAK3095090.1"/>
    <property type="molecule type" value="Genomic_DNA"/>
</dbReference>
<dbReference type="SMART" id="SM00570">
    <property type="entry name" value="AWS"/>
    <property type="match status" value="1"/>
</dbReference>
<feature type="domain" description="Post-SET" evidence="20">
    <location>
        <begin position="1215"/>
        <end position="1231"/>
    </location>
</feature>
<dbReference type="Gene3D" id="2.30.30.140">
    <property type="match status" value="2"/>
</dbReference>
<reference evidence="22" key="1">
    <citation type="submission" date="2019-08" db="EMBL/GenBank/DDBJ databases">
        <title>The improved chromosome-level genome for the pearl oyster Pinctada fucata martensii using PacBio sequencing and Hi-C.</title>
        <authorList>
            <person name="Zheng Z."/>
        </authorList>
    </citation>
    <scope>NUCLEOTIDE SEQUENCE</scope>
    <source>
        <strain evidence="22">ZZ-2019</strain>
        <tissue evidence="22">Adductor muscle</tissue>
    </source>
</reference>
<evidence type="ECO:0000256" key="9">
    <source>
        <dbReference type="ARBA" id="ARBA00022771"/>
    </source>
</evidence>
<protein>
    <recommendedName>
        <fullName evidence="24">Histone-lysine N-methyltransferase NSD2</fullName>
    </recommendedName>
</protein>
<dbReference type="SMART" id="SM00317">
    <property type="entry name" value="SET"/>
    <property type="match status" value="1"/>
</dbReference>
<evidence type="ECO:0000256" key="5">
    <source>
        <dbReference type="ARBA" id="ARBA00022603"/>
    </source>
</evidence>
<dbReference type="InterPro" id="IPR013083">
    <property type="entry name" value="Znf_RING/FYVE/PHD"/>
</dbReference>
<dbReference type="PROSITE" id="PS50280">
    <property type="entry name" value="SET"/>
    <property type="match status" value="1"/>
</dbReference>
<dbReference type="GO" id="GO:0005694">
    <property type="term" value="C:chromosome"/>
    <property type="evidence" value="ECO:0007669"/>
    <property type="project" value="UniProtKB-SubCell"/>
</dbReference>
<evidence type="ECO:0000256" key="4">
    <source>
        <dbReference type="ARBA" id="ARBA00022553"/>
    </source>
</evidence>
<feature type="compositionally biased region" description="Polar residues" evidence="15">
    <location>
        <begin position="18"/>
        <end position="32"/>
    </location>
</feature>
<evidence type="ECO:0000256" key="11">
    <source>
        <dbReference type="ARBA" id="ARBA00022853"/>
    </source>
</evidence>
<dbReference type="InterPro" id="IPR059153">
    <property type="entry name" value="NSD_PHD-1st"/>
</dbReference>
<feature type="domain" description="HMG box" evidence="17">
    <location>
        <begin position="408"/>
        <end position="469"/>
    </location>
</feature>
<keyword evidence="6" id="KW-0808">Transferase</keyword>
<dbReference type="PROSITE" id="PS50812">
    <property type="entry name" value="PWWP"/>
    <property type="match status" value="2"/>
</dbReference>
<feature type="region of interest" description="Disordered" evidence="15">
    <location>
        <begin position="1360"/>
        <end position="1426"/>
    </location>
</feature>
<dbReference type="InterPro" id="IPR046341">
    <property type="entry name" value="SET_dom_sf"/>
</dbReference>
<dbReference type="Pfam" id="PF17982">
    <property type="entry name" value="C5HCH"/>
    <property type="match status" value="1"/>
</dbReference>
<dbReference type="Gene3D" id="1.10.30.10">
    <property type="entry name" value="High mobility group box domain"/>
    <property type="match status" value="1"/>
</dbReference>
<gene>
    <name evidence="22" type="ORF">FSP39_010180</name>
</gene>
<feature type="DNA-binding region" description="HMG box" evidence="14">
    <location>
        <begin position="408"/>
        <end position="469"/>
    </location>
</feature>
<dbReference type="Pfam" id="PF00856">
    <property type="entry name" value="SET"/>
    <property type="match status" value="1"/>
</dbReference>
<evidence type="ECO:0000256" key="12">
    <source>
        <dbReference type="ARBA" id="ARBA00023242"/>
    </source>
</evidence>
<feature type="region of interest" description="Disordered" evidence="15">
    <location>
        <begin position="1"/>
        <end position="44"/>
    </location>
</feature>
<dbReference type="GO" id="GO:0005634">
    <property type="term" value="C:nucleus"/>
    <property type="evidence" value="ECO:0007669"/>
    <property type="project" value="UniProtKB-SubCell"/>
</dbReference>
<dbReference type="InterPro" id="IPR009071">
    <property type="entry name" value="HMG_box_dom"/>
</dbReference>
<evidence type="ECO:0000259" key="16">
    <source>
        <dbReference type="PROSITE" id="PS50016"/>
    </source>
</evidence>
<dbReference type="InterPro" id="IPR006560">
    <property type="entry name" value="AWS_dom"/>
</dbReference>
<dbReference type="PROSITE" id="PS50118">
    <property type="entry name" value="HMG_BOX_2"/>
    <property type="match status" value="1"/>
</dbReference>
<dbReference type="InterPro" id="IPR050777">
    <property type="entry name" value="SET2_Histone-Lys_MeTrsfase"/>
</dbReference>
<dbReference type="CDD" id="cd15564">
    <property type="entry name" value="PHD1_NSD"/>
    <property type="match status" value="1"/>
</dbReference>
<keyword evidence="11" id="KW-0156">Chromatin regulator</keyword>
<evidence type="ECO:0000256" key="2">
    <source>
        <dbReference type="ARBA" id="ARBA00004286"/>
    </source>
</evidence>
<feature type="domain" description="SET" evidence="18">
    <location>
        <begin position="1091"/>
        <end position="1208"/>
    </location>
</feature>
<dbReference type="GO" id="GO:0016279">
    <property type="term" value="F:protein-lysine N-methyltransferase activity"/>
    <property type="evidence" value="ECO:0007669"/>
    <property type="project" value="UniProtKB-ARBA"/>
</dbReference>
<keyword evidence="23" id="KW-1185">Reference proteome</keyword>
<evidence type="ECO:0000313" key="22">
    <source>
        <dbReference type="EMBL" id="KAK3095090.1"/>
    </source>
</evidence>
<feature type="region of interest" description="Disordered" evidence="15">
    <location>
        <begin position="363"/>
        <end position="408"/>
    </location>
</feature>
<feature type="region of interest" description="Disordered" evidence="15">
    <location>
        <begin position="159"/>
        <end position="203"/>
    </location>
</feature>
<feature type="region of interest" description="Disordered" evidence="15">
    <location>
        <begin position="491"/>
        <end position="584"/>
    </location>
</feature>
<dbReference type="Pfam" id="PF17907">
    <property type="entry name" value="AWS"/>
    <property type="match status" value="1"/>
</dbReference>
<keyword evidence="12 14" id="KW-0539">Nucleus</keyword>
<accession>A0AA88Y8U2</accession>
<dbReference type="GO" id="GO:0008270">
    <property type="term" value="F:zinc ion binding"/>
    <property type="evidence" value="ECO:0007669"/>
    <property type="project" value="UniProtKB-KW"/>
</dbReference>
<dbReference type="CDD" id="cd05838">
    <property type="entry name" value="PWWP_NSD_rpt2"/>
    <property type="match status" value="1"/>
</dbReference>
<dbReference type="Pfam" id="PF23011">
    <property type="entry name" value="PHD-1st_NSD"/>
    <property type="match status" value="1"/>
</dbReference>
<feature type="compositionally biased region" description="Low complexity" evidence="15">
    <location>
        <begin position="86"/>
        <end position="98"/>
    </location>
</feature>
<evidence type="ECO:0000259" key="20">
    <source>
        <dbReference type="PROSITE" id="PS50868"/>
    </source>
</evidence>
<evidence type="ECO:0000313" key="23">
    <source>
        <dbReference type="Proteomes" id="UP001186944"/>
    </source>
</evidence>
<dbReference type="CDD" id="cd21991">
    <property type="entry name" value="HMG-box_NSD2"/>
    <property type="match status" value="1"/>
</dbReference>
<keyword evidence="9 13" id="KW-0863">Zinc-finger</keyword>
<dbReference type="Pfam" id="PF00855">
    <property type="entry name" value="PWWP"/>
    <property type="match status" value="2"/>
</dbReference>
<dbReference type="InterPro" id="IPR019786">
    <property type="entry name" value="Zinc_finger_PHD-type_CS"/>
</dbReference>
<dbReference type="FunFam" id="2.30.30.140:FF:000099">
    <property type="entry name" value="Histone-lysine N-methyltransferase"/>
    <property type="match status" value="1"/>
</dbReference>
<dbReference type="InterPro" id="IPR001965">
    <property type="entry name" value="Znf_PHD"/>
</dbReference>
<dbReference type="SMART" id="SM00293">
    <property type="entry name" value="PWWP"/>
    <property type="match status" value="2"/>
</dbReference>
<feature type="compositionally biased region" description="Low complexity" evidence="15">
    <location>
        <begin position="1360"/>
        <end position="1370"/>
    </location>
</feature>
<dbReference type="SUPFAM" id="SSF57903">
    <property type="entry name" value="FYVE/PHD zinc finger"/>
    <property type="match status" value="3"/>
</dbReference>
<evidence type="ECO:0000256" key="10">
    <source>
        <dbReference type="ARBA" id="ARBA00022833"/>
    </source>
</evidence>
<dbReference type="CDD" id="cd15565">
    <property type="entry name" value="PHD2_NSD"/>
    <property type="match status" value="1"/>
</dbReference>
<keyword evidence="8" id="KW-0479">Metal-binding</keyword>
<evidence type="ECO:0000259" key="18">
    <source>
        <dbReference type="PROSITE" id="PS50280"/>
    </source>
</evidence>
<comment type="subcellular location">
    <subcellularLocation>
        <location evidence="2">Chromosome</location>
    </subcellularLocation>
    <subcellularLocation>
        <location evidence="1">Nucleus</location>
    </subcellularLocation>
</comment>
<evidence type="ECO:0000256" key="3">
    <source>
        <dbReference type="ARBA" id="ARBA00022454"/>
    </source>
</evidence>
<dbReference type="InterPro" id="IPR055198">
    <property type="entry name" value="NSD_PHD"/>
</dbReference>
<dbReference type="SMART" id="SM00249">
    <property type="entry name" value="PHD"/>
    <property type="match status" value="5"/>
</dbReference>
<feature type="domain" description="PHD-type" evidence="16">
    <location>
        <begin position="689"/>
        <end position="736"/>
    </location>
</feature>
<dbReference type="CDD" id="cd20144">
    <property type="entry name" value="PWWP_NSD_rpt1"/>
    <property type="match status" value="1"/>
</dbReference>
<dbReference type="InterPro" id="IPR047443">
    <property type="entry name" value="HMG-box_NSD2"/>
</dbReference>
<sequence length="1467" mass="164497">MSGSGQAGGFRHHLPQIANLTRSTKIAQSKTSSKSEKSADAATIHVEGTGVVVTMDADLNQEIIVQENTEKKDEGSMDGEKTKTPKSQAKGKGKSGSARGKGKKANSKEDVGKSEMSSEPSVVGNDVENAQVDVDSPRVKQRDEVSGLKSIFAFSPVEGKRQRKPKIIDDDSLSTSPRSASKAEAQKTPKGPTTSPPVVEKPTEWEEGDVLWAKVTGHPWWPCLVAGDFIGTLEPDVYTKMKGRVRNYHVHFFGNEGERGWVTNTMEFKGKEKYDEHVKKLFENAKDRKMEKLRLEKLFKVFPRRQAAWKIAIEQAEEFLPLSKEERKSKFMEAYPMEPIVQIESAEPISVEHSGKVDEYIKAVIMSPPKSRSPRSPKRKRKRTEHSPATKQPRSKKARVEKTATNSPAASDLSFEVFVQKHKDIVQEENPDIDEPTLMETLFQQWRTMSQKQKARYKSKFTQDQDEMQTLRVRKPSLKVKEAEENMRALDDILCQEEEPSEIRSSRASGRLRVTEQQDSLETGTEISQNNSVKKNGRAKQTQEKQNNVLHSDADSENQSGEKPMEVETDPIEENIGNDKGVNTELDYQSGSCKSKKKKKLLLDETINAVASGENEILTTINSLDETISAVAAGEGTITNKSSKANDMEVHEEEKVIEEVQQKLPKPALSDEYENEIFKLSGSGPTKKENLCLICEDVGELIECTGPCLGFFHLSCLGLVQDPAPGQFKCSECKTGIHTCFSCKKADSTTKKCAVVQCGKFYHEDCVNKLINTRKENSKGFFCPLHICQSCAYENPKGAKACRGRLLRCVRCPTAYHIGDFCIAAGSENLPGYNIVCSKHFQPLKTKNYHSHVNVGWCFVCNLGGSLLCCESCPAAFHTDCLQIEQPEGSWFCNDCASGKEPLYGEIIWIKLGNFRWWPAEICHQKNVPLNIQDKPHQVGEFPVRFFGTHDFFWIHKGRIFSFQDGDRGSKERGSSKYLAKLFTRGVEEACVSYKLWKDFKANKEQVMIEKSEKKPAPFKFVKTNIPVGSVQIYKADLTEIPRCECKPEDVTPCSSDTDCLNRMLMYECHPQVCPVGDKCNNQRFQKRLYPDSEPFKTEGRGWGLRTLVDIKKGQFVNEYVGELIDEAEVKKRINIAHEDNILNFYMLTLDKNRIIDAGPKGNLSRFMNHSCDPNCETQKWTVNGDVRVGLFSLHDIPAGSELTFNYNLECLGNDKTKCNCGAEVCSGFLGVRPKTAYALTVDKKKKLEKKKRRRKKKNLLVKKEHEDDCFRCGEGGELVMCDRTGCPKVYHLHCLKLSKPPHGKWDCPWHHCDECGRQATTMCVECPNSFCQDHAGGNLTEVEGQFYCSDHEDVLEAPSSNASSIASSDIDTEDADNDENGRTVKTKALLKENLDKKKTNGKSEEVAAKVGSRMSRKSSDSVKGGVKLGEKKTLTNSFLKSETPMFDDSDDDKFSDLVIDIPAIPI</sequence>
<dbReference type="GO" id="GO:0003677">
    <property type="term" value="F:DNA binding"/>
    <property type="evidence" value="ECO:0007669"/>
    <property type="project" value="UniProtKB-UniRule"/>
</dbReference>
<dbReference type="Proteomes" id="UP001186944">
    <property type="component" value="Unassembled WGS sequence"/>
</dbReference>
<dbReference type="PROSITE" id="PS50868">
    <property type="entry name" value="POST_SET"/>
    <property type="match status" value="1"/>
</dbReference>
<dbReference type="Pfam" id="PF22908">
    <property type="entry name" value="PHD_NSD"/>
    <property type="match status" value="1"/>
</dbReference>
<dbReference type="Gene3D" id="3.30.40.10">
    <property type="entry name" value="Zinc/RING finger domain, C3HC4 (zinc finger)"/>
    <property type="match status" value="4"/>
</dbReference>
<keyword evidence="10" id="KW-0862">Zinc</keyword>
<dbReference type="PROSITE" id="PS51215">
    <property type="entry name" value="AWS"/>
    <property type="match status" value="1"/>
</dbReference>
<dbReference type="CDD" id="cd15568">
    <property type="entry name" value="PHD5_NSD"/>
    <property type="match status" value="1"/>
</dbReference>
<dbReference type="SUPFAM" id="SSF47095">
    <property type="entry name" value="HMG-box"/>
    <property type="match status" value="1"/>
</dbReference>
<keyword evidence="4" id="KW-0597">Phosphoprotein</keyword>
<feature type="domain" description="AWS" evidence="21">
    <location>
        <begin position="1039"/>
        <end position="1089"/>
    </location>
</feature>
<evidence type="ECO:0000256" key="7">
    <source>
        <dbReference type="ARBA" id="ARBA00022691"/>
    </source>
</evidence>
<dbReference type="SUPFAM" id="SSF82199">
    <property type="entry name" value="SET domain"/>
    <property type="match status" value="1"/>
</dbReference>
<feature type="region of interest" description="Disordered" evidence="15">
    <location>
        <begin position="64"/>
        <end position="142"/>
    </location>
</feature>
<feature type="domain" description="PHD-type" evidence="16">
    <location>
        <begin position="855"/>
        <end position="899"/>
    </location>
</feature>
<proteinExistence type="predicted"/>
<evidence type="ECO:0000256" key="15">
    <source>
        <dbReference type="SAM" id="MobiDB-lite"/>
    </source>
</evidence>
<feature type="compositionally biased region" description="Polar residues" evidence="15">
    <location>
        <begin position="515"/>
        <end position="534"/>
    </location>
</feature>
<dbReference type="InterPro" id="IPR000313">
    <property type="entry name" value="PWWP_dom"/>
</dbReference>
<dbReference type="SUPFAM" id="SSF63748">
    <property type="entry name" value="Tudor/PWWP/MBT"/>
    <property type="match status" value="2"/>
</dbReference>
<dbReference type="InterPro" id="IPR003616">
    <property type="entry name" value="Post-SET_dom"/>
</dbReference>
<dbReference type="FunFam" id="3.30.40.10:FF:000025">
    <property type="entry name" value="Histone-lysine N-methyltransferase"/>
    <property type="match status" value="1"/>
</dbReference>
<comment type="caution">
    <text evidence="22">The sequence shown here is derived from an EMBL/GenBank/DDBJ whole genome shotgun (WGS) entry which is preliminary data.</text>
</comment>
<feature type="compositionally biased region" description="Basic residues" evidence="15">
    <location>
        <begin position="372"/>
        <end position="384"/>
    </location>
</feature>
<evidence type="ECO:0000259" key="19">
    <source>
        <dbReference type="PROSITE" id="PS50812"/>
    </source>
</evidence>
<name>A0AA88Y8U2_PINIB</name>
<evidence type="ECO:0000259" key="21">
    <source>
        <dbReference type="PROSITE" id="PS51215"/>
    </source>
</evidence>
<organism evidence="22 23">
    <name type="scientific">Pinctada imbricata</name>
    <name type="common">Atlantic pearl-oyster</name>
    <name type="synonym">Pinctada martensii</name>
    <dbReference type="NCBI Taxonomy" id="66713"/>
    <lineage>
        <taxon>Eukaryota</taxon>
        <taxon>Metazoa</taxon>
        <taxon>Spiralia</taxon>
        <taxon>Lophotrochozoa</taxon>
        <taxon>Mollusca</taxon>
        <taxon>Bivalvia</taxon>
        <taxon>Autobranchia</taxon>
        <taxon>Pteriomorphia</taxon>
        <taxon>Pterioida</taxon>
        <taxon>Pterioidea</taxon>
        <taxon>Pteriidae</taxon>
        <taxon>Pinctada</taxon>
    </lineage>
</organism>
<feature type="domain" description="PWWP" evidence="19">
    <location>
        <begin position="207"/>
        <end position="262"/>
    </location>
</feature>
<dbReference type="InterPro" id="IPR011011">
    <property type="entry name" value="Znf_FYVE_PHD"/>
</dbReference>
<dbReference type="InterPro" id="IPR001214">
    <property type="entry name" value="SET_dom"/>
</dbReference>
<dbReference type="CDD" id="cd19173">
    <property type="entry name" value="SET_NSD"/>
    <property type="match status" value="1"/>
</dbReference>
<evidence type="ECO:0000256" key="6">
    <source>
        <dbReference type="ARBA" id="ARBA00022679"/>
    </source>
</evidence>
<dbReference type="InterPro" id="IPR041306">
    <property type="entry name" value="C5HCH"/>
</dbReference>
<dbReference type="PROSITE" id="PS01359">
    <property type="entry name" value="ZF_PHD_1"/>
    <property type="match status" value="2"/>
</dbReference>
<keyword evidence="3" id="KW-0158">Chromosome</keyword>
<dbReference type="GO" id="GO:0032259">
    <property type="term" value="P:methylation"/>
    <property type="evidence" value="ECO:0007669"/>
    <property type="project" value="UniProtKB-KW"/>
</dbReference>
<evidence type="ECO:0000256" key="14">
    <source>
        <dbReference type="PROSITE-ProRule" id="PRU00267"/>
    </source>
</evidence>
<evidence type="ECO:0000256" key="1">
    <source>
        <dbReference type="ARBA" id="ARBA00004123"/>
    </source>
</evidence>
<dbReference type="GO" id="GO:0140938">
    <property type="term" value="F:histone H3 methyltransferase activity"/>
    <property type="evidence" value="ECO:0007669"/>
    <property type="project" value="UniProtKB-ARBA"/>
</dbReference>
<dbReference type="PROSITE" id="PS50016">
    <property type="entry name" value="ZF_PHD_2"/>
    <property type="match status" value="2"/>
</dbReference>